<evidence type="ECO:0000313" key="3">
    <source>
        <dbReference type="EMBL" id="RBP06178.1"/>
    </source>
</evidence>
<organism evidence="3 4">
    <name type="scientific">Rossellomorea aquimaris</name>
    <dbReference type="NCBI Taxonomy" id="189382"/>
    <lineage>
        <taxon>Bacteria</taxon>
        <taxon>Bacillati</taxon>
        <taxon>Bacillota</taxon>
        <taxon>Bacilli</taxon>
        <taxon>Bacillales</taxon>
        <taxon>Bacillaceae</taxon>
        <taxon>Rossellomorea</taxon>
    </lineage>
</organism>
<evidence type="ECO:0000256" key="2">
    <source>
        <dbReference type="ARBA" id="ARBA00023315"/>
    </source>
</evidence>
<dbReference type="PANTHER" id="PTHR36449:SF1">
    <property type="entry name" value="ACETYLTRANSFERASE"/>
    <property type="match status" value="1"/>
</dbReference>
<evidence type="ECO:0000256" key="1">
    <source>
        <dbReference type="ARBA" id="ARBA00022679"/>
    </source>
</evidence>
<dbReference type="AlphaFoldDB" id="A0A366EUX1"/>
<comment type="caution">
    <text evidence="3">The sequence shown here is derived from an EMBL/GenBank/DDBJ whole genome shotgun (WGS) entry which is preliminary data.</text>
</comment>
<keyword evidence="2" id="KW-0012">Acyltransferase</keyword>
<keyword evidence="1" id="KW-0808">Transferase</keyword>
<gene>
    <name evidence="3" type="ORF">DET59_103310</name>
</gene>
<evidence type="ECO:0000313" key="4">
    <source>
        <dbReference type="Proteomes" id="UP000252118"/>
    </source>
</evidence>
<accession>A0A366EUX1</accession>
<sequence length="179" mass="20416">MQVISLSSLLEVAEDENEIIHYLSSFKCEKNKDVESFLHSLAIPNENRAFTRTSLVVDDDQESEIEIIGYFTLLIKPFEITGEVSKESRRKLTGDKEAVVFNSILIAQLGRSDRYKGAISGEVILGLALENCELIFDLTGLRVCVEYDDIPYLNDFYIKNEFKILQINSNQKLLAFLRL</sequence>
<dbReference type="PANTHER" id="PTHR36449">
    <property type="entry name" value="ACETYLTRANSFERASE-RELATED"/>
    <property type="match status" value="1"/>
</dbReference>
<dbReference type="OrthoDB" id="1695776at2"/>
<dbReference type="EMBL" id="QNRJ01000003">
    <property type="protein sequence ID" value="RBP06178.1"/>
    <property type="molecule type" value="Genomic_DNA"/>
</dbReference>
<name>A0A366EUX1_9BACI</name>
<proteinExistence type="predicted"/>
<dbReference type="Proteomes" id="UP000252118">
    <property type="component" value="Unassembled WGS sequence"/>
</dbReference>
<protein>
    <submittedName>
        <fullName evidence="3">Uncharacterized protein</fullName>
    </submittedName>
</protein>
<dbReference type="RefSeq" id="WP_113968729.1">
    <property type="nucleotide sequence ID" value="NZ_QNRJ01000003.1"/>
</dbReference>
<dbReference type="Gene3D" id="3.40.630.30">
    <property type="match status" value="1"/>
</dbReference>
<dbReference type="GO" id="GO:0016746">
    <property type="term" value="F:acyltransferase activity"/>
    <property type="evidence" value="ECO:0007669"/>
    <property type="project" value="UniProtKB-KW"/>
</dbReference>
<reference evidence="3 4" key="1">
    <citation type="submission" date="2018-06" db="EMBL/GenBank/DDBJ databases">
        <title>Freshwater and sediment microbial communities from various areas in North America, analyzing microbe dynamics in response to fracking.</title>
        <authorList>
            <person name="Lamendella R."/>
        </authorList>
    </citation>
    <scope>NUCLEOTIDE SEQUENCE [LARGE SCALE GENOMIC DNA]</scope>
    <source>
        <strain evidence="3 4">97B</strain>
    </source>
</reference>